<evidence type="ECO:0000313" key="3">
    <source>
        <dbReference type="Proteomes" id="UP001489004"/>
    </source>
</evidence>
<dbReference type="AlphaFoldDB" id="A0AAW1P337"/>
<evidence type="ECO:0000259" key="1">
    <source>
        <dbReference type="Pfam" id="PF08241"/>
    </source>
</evidence>
<proteinExistence type="predicted"/>
<protein>
    <recommendedName>
        <fullName evidence="1">Methyltransferase type 11 domain-containing protein</fullName>
    </recommendedName>
</protein>
<dbReference type="EMBL" id="JALJOR010000017">
    <property type="protein sequence ID" value="KAK9804714.1"/>
    <property type="molecule type" value="Genomic_DNA"/>
</dbReference>
<dbReference type="GO" id="GO:0008757">
    <property type="term" value="F:S-adenosylmethionine-dependent methyltransferase activity"/>
    <property type="evidence" value="ECO:0007669"/>
    <property type="project" value="InterPro"/>
</dbReference>
<reference evidence="2 3" key="1">
    <citation type="journal article" date="2024" name="Nat. Commun.">
        <title>Phylogenomics reveals the evolutionary origins of lichenization in chlorophyte algae.</title>
        <authorList>
            <person name="Puginier C."/>
            <person name="Libourel C."/>
            <person name="Otte J."/>
            <person name="Skaloud P."/>
            <person name="Haon M."/>
            <person name="Grisel S."/>
            <person name="Petersen M."/>
            <person name="Berrin J.G."/>
            <person name="Delaux P.M."/>
            <person name="Dal Grande F."/>
            <person name="Keller J."/>
        </authorList>
    </citation>
    <scope>NUCLEOTIDE SEQUENCE [LARGE SCALE GENOMIC DNA]</scope>
    <source>
        <strain evidence="2 3">SAG 2043</strain>
    </source>
</reference>
<dbReference type="PANTHER" id="PTHR45036:SF1">
    <property type="entry name" value="METHYLTRANSFERASE LIKE 7A"/>
    <property type="match status" value="1"/>
</dbReference>
<name>A0AAW1P337_9CHLO</name>
<dbReference type="InterPro" id="IPR029063">
    <property type="entry name" value="SAM-dependent_MTases_sf"/>
</dbReference>
<feature type="domain" description="Methyltransferase type 11" evidence="1">
    <location>
        <begin position="114"/>
        <end position="208"/>
    </location>
</feature>
<evidence type="ECO:0000313" key="2">
    <source>
        <dbReference type="EMBL" id="KAK9804714.1"/>
    </source>
</evidence>
<keyword evidence="3" id="KW-1185">Reference proteome</keyword>
<dbReference type="InterPro" id="IPR052356">
    <property type="entry name" value="Thiol_S-MT"/>
</dbReference>
<dbReference type="SUPFAM" id="SSF53335">
    <property type="entry name" value="S-adenosyl-L-methionine-dependent methyltransferases"/>
    <property type="match status" value="1"/>
</dbReference>
<accession>A0AAW1P337</accession>
<dbReference type="CDD" id="cd02440">
    <property type="entry name" value="AdoMet_MTases"/>
    <property type="match status" value="1"/>
</dbReference>
<dbReference type="Pfam" id="PF08241">
    <property type="entry name" value="Methyltransf_11"/>
    <property type="match status" value="1"/>
</dbReference>
<dbReference type="PANTHER" id="PTHR45036">
    <property type="entry name" value="METHYLTRANSFERASE LIKE 7B"/>
    <property type="match status" value="1"/>
</dbReference>
<organism evidence="2 3">
    <name type="scientific">[Myrmecia] bisecta</name>
    <dbReference type="NCBI Taxonomy" id="41462"/>
    <lineage>
        <taxon>Eukaryota</taxon>
        <taxon>Viridiplantae</taxon>
        <taxon>Chlorophyta</taxon>
        <taxon>core chlorophytes</taxon>
        <taxon>Trebouxiophyceae</taxon>
        <taxon>Trebouxiales</taxon>
        <taxon>Trebouxiaceae</taxon>
        <taxon>Myrmecia</taxon>
    </lineage>
</organism>
<gene>
    <name evidence="2" type="ORF">WJX72_001690</name>
</gene>
<comment type="caution">
    <text evidence="2">The sequence shown here is derived from an EMBL/GenBank/DDBJ whole genome shotgun (WGS) entry which is preliminary data.</text>
</comment>
<sequence>MVAHTAIQSRPAQLTCVASASTGCCQAKPGRCRSSSWLRQRSLLTGLNWHAPQLAPASATAYAHSGPSVAPLLVTAAVLVGGSALWKLVLYAQTQAIIVRMLSKYTRKGGARVLQLGGGAGDLFYYPNDTVLVTLVGEGINSGMMERAAIQAGVPVQIQDRLLTDLSFQRSNSIDSVVALFALHKAKNLPAFMDEVARVLKPNGSFVFIEHVQGREGRERLSQQLLGHGDSCLDAKALETIMSTAQLETLQVDVALQNVDPHAVGVAVKAANQVIDMDSADVKVANSPSKRGFFKGKKSKAR</sequence>
<dbReference type="InterPro" id="IPR013216">
    <property type="entry name" value="Methyltransf_11"/>
</dbReference>
<dbReference type="Proteomes" id="UP001489004">
    <property type="component" value="Unassembled WGS sequence"/>
</dbReference>
<dbReference type="Gene3D" id="3.40.50.150">
    <property type="entry name" value="Vaccinia Virus protein VP39"/>
    <property type="match status" value="1"/>
</dbReference>